<dbReference type="InterPro" id="IPR002542">
    <property type="entry name" value="T20D4.11-like_dom"/>
</dbReference>
<dbReference type="PANTHER" id="PTHR37431:SF6">
    <property type="entry name" value="PROTEIN CBG06927"/>
    <property type="match status" value="1"/>
</dbReference>
<keyword evidence="3" id="KW-1185">Reference proteome</keyword>
<gene>
    <name evidence="2" type="ORF">AB6A40_005909</name>
</gene>
<dbReference type="Proteomes" id="UP001608902">
    <property type="component" value="Unassembled WGS sequence"/>
</dbReference>
<accession>A0ABD6ESG6</accession>
<proteinExistence type="predicted"/>
<protein>
    <recommendedName>
        <fullName evidence="1">T20D4.11-like domain-containing protein</fullName>
    </recommendedName>
</protein>
<sequence>MLDYASKIQEDTGAVQFPLQGTDIFKRLCQIYAEFQDCTHDISCHSIPVKAVDASYGYMCGNGYRLFEKYASCFAEVEVEDDYIKCKKRAADAIKAAQESNKNGDNEQYFKEMCRIMDEYLRCSHPIINRHCGSEAWDLVSTVTMDSLRVTMPSCDMHNALV</sequence>
<reference evidence="2 3" key="1">
    <citation type="submission" date="2024-08" db="EMBL/GenBank/DDBJ databases">
        <title>Gnathostoma spinigerum genome.</title>
        <authorList>
            <person name="Gonzalez-Bertolin B."/>
            <person name="Monzon S."/>
            <person name="Zaballos A."/>
            <person name="Jimenez P."/>
            <person name="Dekumyoy P."/>
            <person name="Varona S."/>
            <person name="Cuesta I."/>
            <person name="Sumanam S."/>
            <person name="Adisakwattana P."/>
            <person name="Gasser R.B."/>
            <person name="Hernandez-Gonzalez A."/>
            <person name="Young N.D."/>
            <person name="Perteguer M.J."/>
        </authorList>
    </citation>
    <scope>NUCLEOTIDE SEQUENCE [LARGE SCALE GENOMIC DNA]</scope>
    <source>
        <strain evidence="2">AL3</strain>
        <tissue evidence="2">Liver</tissue>
    </source>
</reference>
<dbReference type="Pfam" id="PF01579">
    <property type="entry name" value="DUF19"/>
    <property type="match status" value="1"/>
</dbReference>
<name>A0ABD6ESG6_9BILA</name>
<dbReference type="AlphaFoldDB" id="A0ABD6ESG6"/>
<feature type="domain" description="T20D4.11-like" evidence="1">
    <location>
        <begin position="20"/>
        <end position="143"/>
    </location>
</feature>
<evidence type="ECO:0000313" key="3">
    <source>
        <dbReference type="Proteomes" id="UP001608902"/>
    </source>
</evidence>
<dbReference type="EMBL" id="JBGFUD010003947">
    <property type="protein sequence ID" value="MFH4979200.1"/>
    <property type="molecule type" value="Genomic_DNA"/>
</dbReference>
<comment type="caution">
    <text evidence="2">The sequence shown here is derived from an EMBL/GenBank/DDBJ whole genome shotgun (WGS) entry which is preliminary data.</text>
</comment>
<evidence type="ECO:0000313" key="2">
    <source>
        <dbReference type="EMBL" id="MFH4979200.1"/>
    </source>
</evidence>
<dbReference type="PANTHER" id="PTHR37431">
    <property type="entry name" value="PROTEIN CBG06927"/>
    <property type="match status" value="1"/>
</dbReference>
<evidence type="ECO:0000259" key="1">
    <source>
        <dbReference type="Pfam" id="PF01579"/>
    </source>
</evidence>
<organism evidence="2 3">
    <name type="scientific">Gnathostoma spinigerum</name>
    <dbReference type="NCBI Taxonomy" id="75299"/>
    <lineage>
        <taxon>Eukaryota</taxon>
        <taxon>Metazoa</taxon>
        <taxon>Ecdysozoa</taxon>
        <taxon>Nematoda</taxon>
        <taxon>Chromadorea</taxon>
        <taxon>Rhabditida</taxon>
        <taxon>Spirurina</taxon>
        <taxon>Gnathostomatomorpha</taxon>
        <taxon>Gnathostomatoidea</taxon>
        <taxon>Gnathostomatidae</taxon>
        <taxon>Gnathostoma</taxon>
    </lineage>
</organism>